<dbReference type="EMBL" id="CP021744">
    <property type="protein sequence ID" value="ARZ65680.1"/>
    <property type="molecule type" value="Genomic_DNA"/>
</dbReference>
<protein>
    <submittedName>
        <fullName evidence="2">Uncharacterized protein</fullName>
    </submittedName>
</protein>
<evidence type="ECO:0000256" key="1">
    <source>
        <dbReference type="SAM" id="Phobius"/>
    </source>
</evidence>
<keyword evidence="1" id="KW-0812">Transmembrane</keyword>
<proteinExistence type="predicted"/>
<feature type="transmembrane region" description="Helical" evidence="1">
    <location>
        <begin position="7"/>
        <end position="26"/>
    </location>
</feature>
<reference evidence="2 3" key="1">
    <citation type="submission" date="2017-06" db="EMBL/GenBank/DDBJ databases">
        <title>Streptomyces albireticuli Genome sequencing and assembly.</title>
        <authorList>
            <person name="Wang Y."/>
            <person name="Du B."/>
            <person name="Ding Y."/>
            <person name="Liu H."/>
            <person name="Hou Q."/>
            <person name="Liu K."/>
            <person name="Yao L."/>
            <person name="Wang C."/>
        </authorList>
    </citation>
    <scope>NUCLEOTIDE SEQUENCE [LARGE SCALE GENOMIC DNA]</scope>
    <source>
        <strain evidence="2 3">MDJK11</strain>
    </source>
</reference>
<keyword evidence="1" id="KW-1133">Transmembrane helix</keyword>
<dbReference type="KEGG" id="salj:SMD11_0011"/>
<keyword evidence="1" id="KW-0472">Membrane</keyword>
<evidence type="ECO:0000313" key="3">
    <source>
        <dbReference type="Proteomes" id="UP000195755"/>
    </source>
</evidence>
<organism evidence="2 3">
    <name type="scientific">Streptomyces albireticuli</name>
    <dbReference type="NCBI Taxonomy" id="1940"/>
    <lineage>
        <taxon>Bacteria</taxon>
        <taxon>Bacillati</taxon>
        <taxon>Actinomycetota</taxon>
        <taxon>Actinomycetes</taxon>
        <taxon>Kitasatosporales</taxon>
        <taxon>Streptomycetaceae</taxon>
        <taxon>Streptomyces</taxon>
    </lineage>
</organism>
<dbReference type="AlphaFoldDB" id="A0A1Z2KUI2"/>
<dbReference type="Proteomes" id="UP000195755">
    <property type="component" value="Chromosome"/>
</dbReference>
<name>A0A1Z2KUI2_9ACTN</name>
<accession>A0A1Z2KUI2</accession>
<sequence length="32" mass="3701">MPHRRDGFLVIAAAVLLTSFPVVIWYRKPAFE</sequence>
<evidence type="ECO:0000313" key="2">
    <source>
        <dbReference type="EMBL" id="ARZ65680.1"/>
    </source>
</evidence>
<gene>
    <name evidence="2" type="ORF">SMD11_0011</name>
</gene>